<gene>
    <name evidence="1" type="ORF">CFS9_13080</name>
</gene>
<evidence type="ECO:0008006" key="2">
    <source>
        <dbReference type="Google" id="ProtNLM"/>
    </source>
</evidence>
<dbReference type="RefSeq" id="WP_369617795.1">
    <property type="nucleotide sequence ID" value="NZ_AP031573.1"/>
</dbReference>
<sequence>MESSIYQGQSLLDKTVEMTGTIDNIFEMSLENNLSITDNLKIGDTLKYPGKQLKVITDLFNNKNRCATMVTEKDFEVIIIDDGIGAMVIEKTFIVR</sequence>
<dbReference type="AlphaFoldDB" id="A0AAT9GZK9"/>
<evidence type="ECO:0000313" key="1">
    <source>
        <dbReference type="EMBL" id="BFM42667.1"/>
    </source>
</evidence>
<organism evidence="1">
    <name type="scientific">Flavobacterium sp. CFS9</name>
    <dbReference type="NCBI Taxonomy" id="3143118"/>
    <lineage>
        <taxon>Bacteria</taxon>
        <taxon>Pseudomonadati</taxon>
        <taxon>Bacteroidota</taxon>
        <taxon>Flavobacteriia</taxon>
        <taxon>Flavobacteriales</taxon>
        <taxon>Flavobacteriaceae</taxon>
        <taxon>Flavobacterium</taxon>
    </lineage>
</organism>
<reference evidence="1" key="1">
    <citation type="submission" date="2024-05" db="EMBL/GenBank/DDBJ databases">
        <title>Whole-Genome Sequence of CFS9, a Potential Fish Probiotic Isolated from the Body Surface of Silurus asotus.</title>
        <authorList>
            <person name="Kojima M."/>
            <person name="Tobioka K."/>
            <person name="Yokota K."/>
            <person name="Nakatani H."/>
            <person name="Hori K."/>
            <person name="Tamaru Y."/>
            <person name="Okazaki F."/>
        </authorList>
    </citation>
    <scope>NUCLEOTIDE SEQUENCE</scope>
    <source>
        <strain evidence="1">CFS9</strain>
    </source>
</reference>
<name>A0AAT9GZK9_9FLAO</name>
<protein>
    <recommendedName>
        <fullName evidence="2">LysM domain-containing protein</fullName>
    </recommendedName>
</protein>
<dbReference type="EMBL" id="AP031573">
    <property type="protein sequence ID" value="BFM42667.1"/>
    <property type="molecule type" value="Genomic_DNA"/>
</dbReference>
<accession>A0AAT9GZK9</accession>
<proteinExistence type="predicted"/>